<keyword evidence="4" id="KW-1185">Reference proteome</keyword>
<dbReference type="PRINTS" id="PR00109">
    <property type="entry name" value="TYRKINASE"/>
</dbReference>
<feature type="region of interest" description="Disordered" evidence="1">
    <location>
        <begin position="40"/>
        <end position="115"/>
    </location>
</feature>
<dbReference type="InterPro" id="IPR000719">
    <property type="entry name" value="Prot_kinase_dom"/>
</dbReference>
<dbReference type="CDD" id="cd13999">
    <property type="entry name" value="STKc_MAP3K-like"/>
    <property type="match status" value="1"/>
</dbReference>
<evidence type="ECO:0000259" key="2">
    <source>
        <dbReference type="PROSITE" id="PS50011"/>
    </source>
</evidence>
<evidence type="ECO:0000313" key="3">
    <source>
        <dbReference type="EMBL" id="KAK9681973.1"/>
    </source>
</evidence>
<dbReference type="GO" id="GO:0005524">
    <property type="term" value="F:ATP binding"/>
    <property type="evidence" value="ECO:0007669"/>
    <property type="project" value="InterPro"/>
</dbReference>
<dbReference type="PROSITE" id="PS00108">
    <property type="entry name" value="PROTEIN_KINASE_ST"/>
    <property type="match status" value="1"/>
</dbReference>
<sequence>MDEESTSWIRRTKFSHTVYHRIDPSKLASIPIRFRTQEIPNFDSHTKSEPNTPQVQQTCLTNKSRSVSPLPEIRLPDTFKEARSESKRFLTPRQRREGSGPVDKPSGKSKMKKDSSWSKFFDHAGGKVRAVEAVDEHMLDLTKLIISSKFASGANSQLYRAEYKGKAAAVKLMCVLKNDETGLLASRLENQFTREVTLLTRLHHPNVIKFMAARKEPPVYCIVTEYMPEGSLRASLHKREHEPLPLRKVIPFALEIARGMEYVHSQGVIHRDLKPENILIDQDFHIKIADFGIACEEVRCDRLADDPGTYRWMAPELIRHKRYGRKVDVYSFGLILWEMVSGSIPYEDMVPLVAAYAVVSKNLRPAFSEDCPLAMRALIEQCWSLKPEKRPEFWQVVKVLEEFESSLTHDGTLKLVQSSICLDQKKSFLRWIQKLSPPQSNSTYIPNPRFQ</sequence>
<feature type="compositionally biased region" description="Polar residues" evidence="1">
    <location>
        <begin position="49"/>
        <end position="67"/>
    </location>
</feature>
<feature type="domain" description="Protein kinase" evidence="2">
    <location>
        <begin position="144"/>
        <end position="404"/>
    </location>
</feature>
<organism evidence="3 4">
    <name type="scientific">Saponaria officinalis</name>
    <name type="common">Common soapwort</name>
    <name type="synonym">Lychnis saponaria</name>
    <dbReference type="NCBI Taxonomy" id="3572"/>
    <lineage>
        <taxon>Eukaryota</taxon>
        <taxon>Viridiplantae</taxon>
        <taxon>Streptophyta</taxon>
        <taxon>Embryophyta</taxon>
        <taxon>Tracheophyta</taxon>
        <taxon>Spermatophyta</taxon>
        <taxon>Magnoliopsida</taxon>
        <taxon>eudicotyledons</taxon>
        <taxon>Gunneridae</taxon>
        <taxon>Pentapetalae</taxon>
        <taxon>Caryophyllales</taxon>
        <taxon>Caryophyllaceae</taxon>
        <taxon>Caryophylleae</taxon>
        <taxon>Saponaria</taxon>
    </lineage>
</organism>
<dbReference type="AlphaFoldDB" id="A0AAW1HXV1"/>
<dbReference type="GO" id="GO:0004674">
    <property type="term" value="F:protein serine/threonine kinase activity"/>
    <property type="evidence" value="ECO:0007669"/>
    <property type="project" value="TreeGrafter"/>
</dbReference>
<dbReference type="InterPro" id="IPR001245">
    <property type="entry name" value="Ser-Thr/Tyr_kinase_cat_dom"/>
</dbReference>
<proteinExistence type="predicted"/>
<dbReference type="SMART" id="SM00220">
    <property type="entry name" value="S_TKc"/>
    <property type="match status" value="1"/>
</dbReference>
<dbReference type="InterPro" id="IPR011009">
    <property type="entry name" value="Kinase-like_dom_sf"/>
</dbReference>
<dbReference type="PANTHER" id="PTHR44329:SF73">
    <property type="entry name" value="OS01G0201200 PROTEIN"/>
    <property type="match status" value="1"/>
</dbReference>
<dbReference type="InterPro" id="IPR008271">
    <property type="entry name" value="Ser/Thr_kinase_AS"/>
</dbReference>
<protein>
    <recommendedName>
        <fullName evidence="2">Protein kinase domain-containing protein</fullName>
    </recommendedName>
</protein>
<name>A0AAW1HXV1_SAPOF</name>
<dbReference type="EMBL" id="JBDFQZ010000010">
    <property type="protein sequence ID" value="KAK9681973.1"/>
    <property type="molecule type" value="Genomic_DNA"/>
</dbReference>
<dbReference type="PANTHER" id="PTHR44329">
    <property type="entry name" value="SERINE/THREONINE-PROTEIN KINASE TNNI3K-RELATED"/>
    <property type="match status" value="1"/>
</dbReference>
<dbReference type="SUPFAM" id="SSF56112">
    <property type="entry name" value="Protein kinase-like (PK-like)"/>
    <property type="match status" value="1"/>
</dbReference>
<feature type="compositionally biased region" description="Basic and acidic residues" evidence="1">
    <location>
        <begin position="74"/>
        <end position="98"/>
    </location>
</feature>
<gene>
    <name evidence="3" type="ORF">RND81_10G040500</name>
</gene>
<reference evidence="3" key="1">
    <citation type="submission" date="2024-03" db="EMBL/GenBank/DDBJ databases">
        <title>WGS assembly of Saponaria officinalis var. Norfolk2.</title>
        <authorList>
            <person name="Jenkins J."/>
            <person name="Shu S."/>
            <person name="Grimwood J."/>
            <person name="Barry K."/>
            <person name="Goodstein D."/>
            <person name="Schmutz J."/>
            <person name="Leebens-Mack J."/>
            <person name="Osbourn A."/>
        </authorList>
    </citation>
    <scope>NUCLEOTIDE SEQUENCE [LARGE SCALE GENOMIC DNA]</scope>
    <source>
        <strain evidence="3">JIC</strain>
    </source>
</reference>
<dbReference type="Gene3D" id="3.30.200.20">
    <property type="entry name" value="Phosphorylase Kinase, domain 1"/>
    <property type="match status" value="1"/>
</dbReference>
<evidence type="ECO:0000256" key="1">
    <source>
        <dbReference type="SAM" id="MobiDB-lite"/>
    </source>
</evidence>
<dbReference type="Gene3D" id="1.10.510.10">
    <property type="entry name" value="Transferase(Phosphotransferase) domain 1"/>
    <property type="match status" value="1"/>
</dbReference>
<dbReference type="Pfam" id="PF07714">
    <property type="entry name" value="PK_Tyr_Ser-Thr"/>
    <property type="match status" value="1"/>
</dbReference>
<dbReference type="PROSITE" id="PS50011">
    <property type="entry name" value="PROTEIN_KINASE_DOM"/>
    <property type="match status" value="1"/>
</dbReference>
<comment type="caution">
    <text evidence="3">The sequence shown here is derived from an EMBL/GenBank/DDBJ whole genome shotgun (WGS) entry which is preliminary data.</text>
</comment>
<dbReference type="Proteomes" id="UP001443914">
    <property type="component" value="Unassembled WGS sequence"/>
</dbReference>
<dbReference type="InterPro" id="IPR051681">
    <property type="entry name" value="Ser/Thr_Kinases-Pseudokinases"/>
</dbReference>
<evidence type="ECO:0000313" key="4">
    <source>
        <dbReference type="Proteomes" id="UP001443914"/>
    </source>
</evidence>
<accession>A0AAW1HXV1</accession>